<dbReference type="Pfam" id="PF12777">
    <property type="entry name" value="MT"/>
    <property type="match status" value="1"/>
</dbReference>
<evidence type="ECO:0000256" key="2">
    <source>
        <dbReference type="ARBA" id="ARBA00023043"/>
    </source>
</evidence>
<sequence>MADAGFPSLGVSAASLVAWKDELVAQGHLSPSMTTSDVCESVVKPATLGRNLSFAETLAAPAVAPATHFVSHAWKYAFVDLVAAIEIFALTEGGEYPYFWLDLLVVDQHNAPSRPHTWWSTTFVSAIRAIGKVVLVFSPLLDPIPLSRAWCLWELYASIQAEASVALAMPTEQWTLYRVQLRENRHAVLQSVEHLDARRAEAFNPDDKAAIFAAIEAMPLGFDGLNDRVRQLIAGILLVGVARHACQDGDLHGIVDVLALSPNVDLMTSTFTPLGIAADMNSPLVGDFLLGRGADVNAPMVGGDTPLHVACRAGNVDMVRLLLLADADVTRRNTAGRTALDEAIDVVASQPTPAASCEPTSSLGQAKRLQLEAAVNASANALLSLTKNDVNELKSFSRPPRVCAVVMQCVVLILGLAPNPAPTLDYWEIAKRKLFSNPHFAHELVGFDFVCVLEGECAVIAEVLALANDPMLDPTTAKNVSVAMWACSLWVRAYLVAHELRNDADAGAVAAHAEAIASDVASAGNVANDHVRRCNECIAVLQEHMRTQESSRPAVEATPVVPRSLKEPLVTQVAIEAITEASTTAVMSEPVT</sequence>
<dbReference type="EMBL" id="JH767135">
    <property type="protein sequence ID" value="EQC40860.1"/>
    <property type="molecule type" value="Genomic_DNA"/>
</dbReference>
<evidence type="ECO:0000256" key="3">
    <source>
        <dbReference type="PROSITE-ProRule" id="PRU00023"/>
    </source>
</evidence>
<evidence type="ECO:0000256" key="1">
    <source>
        <dbReference type="ARBA" id="ARBA00022737"/>
    </source>
</evidence>
<organism evidence="5 6">
    <name type="scientific">Saprolegnia diclina (strain VS20)</name>
    <dbReference type="NCBI Taxonomy" id="1156394"/>
    <lineage>
        <taxon>Eukaryota</taxon>
        <taxon>Sar</taxon>
        <taxon>Stramenopiles</taxon>
        <taxon>Oomycota</taxon>
        <taxon>Saprolegniomycetes</taxon>
        <taxon>Saprolegniales</taxon>
        <taxon>Saprolegniaceae</taxon>
        <taxon>Saprolegnia</taxon>
    </lineage>
</organism>
<dbReference type="PROSITE" id="PS50297">
    <property type="entry name" value="ANK_REP_REGION"/>
    <property type="match status" value="1"/>
</dbReference>
<evidence type="ECO:0000313" key="6">
    <source>
        <dbReference type="Proteomes" id="UP000030762"/>
    </source>
</evidence>
<keyword evidence="1" id="KW-0677">Repeat</keyword>
<dbReference type="AlphaFoldDB" id="T0R3D1"/>
<keyword evidence="2 3" id="KW-0040">ANK repeat</keyword>
<dbReference type="InterPro" id="IPR036770">
    <property type="entry name" value="Ankyrin_rpt-contain_sf"/>
</dbReference>
<dbReference type="PANTHER" id="PTHR24201">
    <property type="entry name" value="ANK_REP_REGION DOMAIN-CONTAINING PROTEIN"/>
    <property type="match status" value="1"/>
</dbReference>
<dbReference type="OrthoDB" id="63610at2759"/>
<dbReference type="VEuPathDB" id="FungiDB:SDRG_01926"/>
<dbReference type="Proteomes" id="UP000030762">
    <property type="component" value="Unassembled WGS sequence"/>
</dbReference>
<feature type="domain" description="Dynein heavy chain coiled coil stalk" evidence="4">
    <location>
        <begin position="371"/>
        <end position="516"/>
    </location>
</feature>
<dbReference type="GO" id="GO:0005634">
    <property type="term" value="C:nucleus"/>
    <property type="evidence" value="ECO:0007669"/>
    <property type="project" value="TreeGrafter"/>
</dbReference>
<dbReference type="STRING" id="1156394.T0R3D1"/>
<dbReference type="PANTHER" id="PTHR24201:SF16">
    <property type="entry name" value="ANKYRIN-1-LIKE-RELATED"/>
    <property type="match status" value="1"/>
</dbReference>
<dbReference type="eggNOG" id="KOG4177">
    <property type="taxonomic scope" value="Eukaryota"/>
</dbReference>
<feature type="repeat" description="ANK" evidence="3">
    <location>
        <begin position="302"/>
        <end position="334"/>
    </location>
</feature>
<dbReference type="Gene3D" id="1.25.40.20">
    <property type="entry name" value="Ankyrin repeat-containing domain"/>
    <property type="match status" value="1"/>
</dbReference>
<dbReference type="GeneID" id="19942653"/>
<gene>
    <name evidence="5" type="ORF">SDRG_01926</name>
</gene>
<dbReference type="RefSeq" id="XP_008605704.1">
    <property type="nucleotide sequence ID" value="XM_008607482.1"/>
</dbReference>
<accession>T0R3D1</accession>
<protein>
    <recommendedName>
        <fullName evidence="4">Dynein heavy chain coiled coil stalk domain-containing protein</fullName>
    </recommendedName>
</protein>
<proteinExistence type="predicted"/>
<name>T0R3D1_SAPDV</name>
<dbReference type="PROSITE" id="PS50088">
    <property type="entry name" value="ANK_REPEAT"/>
    <property type="match status" value="1"/>
</dbReference>
<evidence type="ECO:0000313" key="5">
    <source>
        <dbReference type="EMBL" id="EQC40860.1"/>
    </source>
</evidence>
<dbReference type="SUPFAM" id="SSF48403">
    <property type="entry name" value="Ankyrin repeat"/>
    <property type="match status" value="1"/>
</dbReference>
<reference evidence="5 6" key="1">
    <citation type="submission" date="2012-04" db="EMBL/GenBank/DDBJ databases">
        <title>The Genome Sequence of Saprolegnia declina VS20.</title>
        <authorList>
            <consortium name="The Broad Institute Genome Sequencing Platform"/>
            <person name="Russ C."/>
            <person name="Nusbaum C."/>
            <person name="Tyler B."/>
            <person name="van West P."/>
            <person name="Dieguez-Uribeondo J."/>
            <person name="de Bruijn I."/>
            <person name="Tripathy S."/>
            <person name="Jiang R."/>
            <person name="Young S.K."/>
            <person name="Zeng Q."/>
            <person name="Gargeya S."/>
            <person name="Fitzgerald M."/>
            <person name="Haas B."/>
            <person name="Abouelleil A."/>
            <person name="Alvarado L."/>
            <person name="Arachchi H.M."/>
            <person name="Berlin A."/>
            <person name="Chapman S.B."/>
            <person name="Goldberg J."/>
            <person name="Griggs A."/>
            <person name="Gujja S."/>
            <person name="Hansen M."/>
            <person name="Howarth C."/>
            <person name="Imamovic A."/>
            <person name="Larimer J."/>
            <person name="McCowen C."/>
            <person name="Montmayeur A."/>
            <person name="Murphy C."/>
            <person name="Neiman D."/>
            <person name="Pearson M."/>
            <person name="Priest M."/>
            <person name="Roberts A."/>
            <person name="Saif S."/>
            <person name="Shea T."/>
            <person name="Sisk P."/>
            <person name="Sykes S."/>
            <person name="Wortman J."/>
            <person name="Nusbaum C."/>
            <person name="Birren B."/>
        </authorList>
    </citation>
    <scope>NUCLEOTIDE SEQUENCE [LARGE SCALE GENOMIC DNA]</scope>
    <source>
        <strain evidence="5 6">VS20</strain>
    </source>
</reference>
<dbReference type="InterPro" id="IPR002110">
    <property type="entry name" value="Ankyrin_rpt"/>
</dbReference>
<dbReference type="Gene3D" id="1.20.920.20">
    <property type="match status" value="1"/>
</dbReference>
<dbReference type="InterPro" id="IPR024743">
    <property type="entry name" value="Dynein_HC_stalk"/>
</dbReference>
<dbReference type="OMA" id="RRCNECI"/>
<dbReference type="InParanoid" id="T0R3D1"/>
<dbReference type="Pfam" id="PF00023">
    <property type="entry name" value="Ank"/>
    <property type="match status" value="1"/>
</dbReference>
<evidence type="ECO:0000259" key="4">
    <source>
        <dbReference type="Pfam" id="PF12777"/>
    </source>
</evidence>
<dbReference type="InterPro" id="IPR050776">
    <property type="entry name" value="Ank_Repeat/CDKN_Inhibitor"/>
</dbReference>
<keyword evidence="6" id="KW-1185">Reference proteome</keyword>
<dbReference type="SMART" id="SM00248">
    <property type="entry name" value="ANK"/>
    <property type="match status" value="2"/>
</dbReference>